<protein>
    <submittedName>
        <fullName evidence="1">Uncharacterized protein</fullName>
    </submittedName>
</protein>
<evidence type="ECO:0000313" key="1">
    <source>
        <dbReference type="EMBL" id="KAJ1189058.1"/>
    </source>
</evidence>
<dbReference type="AlphaFoldDB" id="A0AAV7UJS5"/>
<accession>A0AAV7UJS5</accession>
<reference evidence="1" key="1">
    <citation type="journal article" date="2022" name="bioRxiv">
        <title>Sequencing and chromosome-scale assembly of the giantPleurodeles waltlgenome.</title>
        <authorList>
            <person name="Brown T."/>
            <person name="Elewa A."/>
            <person name="Iarovenko S."/>
            <person name="Subramanian E."/>
            <person name="Araus A.J."/>
            <person name="Petzold A."/>
            <person name="Susuki M."/>
            <person name="Suzuki K.-i.T."/>
            <person name="Hayashi T."/>
            <person name="Toyoda A."/>
            <person name="Oliveira C."/>
            <person name="Osipova E."/>
            <person name="Leigh N.D."/>
            <person name="Simon A."/>
            <person name="Yun M.H."/>
        </authorList>
    </citation>
    <scope>NUCLEOTIDE SEQUENCE</scope>
    <source>
        <strain evidence="1">20211129_DDA</strain>
        <tissue evidence="1">Liver</tissue>
    </source>
</reference>
<proteinExistence type="predicted"/>
<dbReference type="EMBL" id="JANPWB010000005">
    <property type="protein sequence ID" value="KAJ1189058.1"/>
    <property type="molecule type" value="Genomic_DNA"/>
</dbReference>
<keyword evidence="2" id="KW-1185">Reference proteome</keyword>
<dbReference type="Proteomes" id="UP001066276">
    <property type="component" value="Chromosome 3_1"/>
</dbReference>
<name>A0AAV7UJS5_PLEWA</name>
<organism evidence="1 2">
    <name type="scientific">Pleurodeles waltl</name>
    <name type="common">Iberian ribbed newt</name>
    <dbReference type="NCBI Taxonomy" id="8319"/>
    <lineage>
        <taxon>Eukaryota</taxon>
        <taxon>Metazoa</taxon>
        <taxon>Chordata</taxon>
        <taxon>Craniata</taxon>
        <taxon>Vertebrata</taxon>
        <taxon>Euteleostomi</taxon>
        <taxon>Amphibia</taxon>
        <taxon>Batrachia</taxon>
        <taxon>Caudata</taxon>
        <taxon>Salamandroidea</taxon>
        <taxon>Salamandridae</taxon>
        <taxon>Pleurodelinae</taxon>
        <taxon>Pleurodeles</taxon>
    </lineage>
</organism>
<evidence type="ECO:0000313" key="2">
    <source>
        <dbReference type="Proteomes" id="UP001066276"/>
    </source>
</evidence>
<gene>
    <name evidence="1" type="ORF">NDU88_005809</name>
</gene>
<sequence length="78" mass="8985">MAAPRSPTDRAHRLKFCTLRGAPICCGRGLVGSVWRQKKNRFEAVSVWGQKKNRFNGHLPVNREWVDTLQERGSQCYQ</sequence>
<comment type="caution">
    <text evidence="1">The sequence shown here is derived from an EMBL/GenBank/DDBJ whole genome shotgun (WGS) entry which is preliminary data.</text>
</comment>